<dbReference type="SUPFAM" id="SSF56672">
    <property type="entry name" value="DNA/RNA polymerases"/>
    <property type="match status" value="1"/>
</dbReference>
<dbReference type="CDD" id="cd00303">
    <property type="entry name" value="retropepsin_like"/>
    <property type="match status" value="1"/>
</dbReference>
<gene>
    <name evidence="2" type="ORF">CR513_22616</name>
</gene>
<dbReference type="OrthoDB" id="778454at2759"/>
<dbReference type="Proteomes" id="UP000257109">
    <property type="component" value="Unassembled WGS sequence"/>
</dbReference>
<comment type="caution">
    <text evidence="2">The sequence shown here is derived from an EMBL/GenBank/DDBJ whole genome shotgun (WGS) entry which is preliminary data.</text>
</comment>
<name>A0A371GWK3_MUCPR</name>
<feature type="non-terminal residue" evidence="2">
    <location>
        <position position="1"/>
    </location>
</feature>
<dbReference type="InterPro" id="IPR043502">
    <property type="entry name" value="DNA/RNA_pol_sf"/>
</dbReference>
<dbReference type="EMBL" id="QJKJ01004247">
    <property type="protein sequence ID" value="RDX94940.1"/>
    <property type="molecule type" value="Genomic_DNA"/>
</dbReference>
<dbReference type="PANTHER" id="PTHR33067">
    <property type="entry name" value="RNA-DIRECTED DNA POLYMERASE-RELATED"/>
    <property type="match status" value="1"/>
</dbReference>
<evidence type="ECO:0000313" key="2">
    <source>
        <dbReference type="EMBL" id="RDX94940.1"/>
    </source>
</evidence>
<dbReference type="InterPro" id="IPR021109">
    <property type="entry name" value="Peptidase_aspartic_dom_sf"/>
</dbReference>
<dbReference type="AlphaFoldDB" id="A0A371GWK3"/>
<evidence type="ECO:0008006" key="4">
    <source>
        <dbReference type="Google" id="ProtNLM"/>
    </source>
</evidence>
<evidence type="ECO:0000313" key="3">
    <source>
        <dbReference type="Proteomes" id="UP000257109"/>
    </source>
</evidence>
<sequence length="298" mass="33754">MLDLGASINVMPTSFYKSLNFGDLEPTGMTIQLANISVVQPFGVLEDVLVQINELIFPIDFYVMGMEDETLGKGFTLILGLPFFMTMRTKIDMHVGTLSMEFGDNLVQFNIFEAMKHLTEDPSPFGIDLIDELVEEHLQINIDMSNLNQAGQSDPKPIENTSLSPSPLADLKPLPSHLKYAYLGNDQQFPVIIANNLHWKQKEKLLHALWQHKKAIGWKLSDLPSIKPSICMHRILMEEEARPIRQQQGRLNPTILDMVKKEVTKLLNVGIIYPILNSQWVSLVQVVPKKFGMTIMKN</sequence>
<protein>
    <recommendedName>
        <fullName evidence="4">Retrovirus-related Pol polyprotein</fullName>
    </recommendedName>
</protein>
<dbReference type="Gene3D" id="2.40.70.10">
    <property type="entry name" value="Acid Proteases"/>
    <property type="match status" value="1"/>
</dbReference>
<evidence type="ECO:0000256" key="1">
    <source>
        <dbReference type="SAM" id="MobiDB-lite"/>
    </source>
</evidence>
<organism evidence="2 3">
    <name type="scientific">Mucuna pruriens</name>
    <name type="common">Velvet bean</name>
    <name type="synonym">Dolichos pruriens</name>
    <dbReference type="NCBI Taxonomy" id="157652"/>
    <lineage>
        <taxon>Eukaryota</taxon>
        <taxon>Viridiplantae</taxon>
        <taxon>Streptophyta</taxon>
        <taxon>Embryophyta</taxon>
        <taxon>Tracheophyta</taxon>
        <taxon>Spermatophyta</taxon>
        <taxon>Magnoliopsida</taxon>
        <taxon>eudicotyledons</taxon>
        <taxon>Gunneridae</taxon>
        <taxon>Pentapetalae</taxon>
        <taxon>rosids</taxon>
        <taxon>fabids</taxon>
        <taxon>Fabales</taxon>
        <taxon>Fabaceae</taxon>
        <taxon>Papilionoideae</taxon>
        <taxon>50 kb inversion clade</taxon>
        <taxon>NPAAA clade</taxon>
        <taxon>indigoferoid/millettioid clade</taxon>
        <taxon>Phaseoleae</taxon>
        <taxon>Mucuna</taxon>
    </lineage>
</organism>
<feature type="region of interest" description="Disordered" evidence="1">
    <location>
        <begin position="148"/>
        <end position="169"/>
    </location>
</feature>
<proteinExistence type="predicted"/>
<dbReference type="Gene3D" id="3.10.10.10">
    <property type="entry name" value="HIV Type 1 Reverse Transcriptase, subunit A, domain 1"/>
    <property type="match status" value="1"/>
</dbReference>
<accession>A0A371GWK3</accession>
<dbReference type="PANTHER" id="PTHR33067:SF15">
    <property type="entry name" value="RNA-DIRECTED DNA POLYMERASE"/>
    <property type="match status" value="1"/>
</dbReference>
<keyword evidence="3" id="KW-1185">Reference proteome</keyword>
<reference evidence="2" key="1">
    <citation type="submission" date="2018-05" db="EMBL/GenBank/DDBJ databases">
        <title>Draft genome of Mucuna pruriens seed.</title>
        <authorList>
            <person name="Nnadi N.E."/>
            <person name="Vos R."/>
            <person name="Hasami M.H."/>
            <person name="Devisetty U.K."/>
            <person name="Aguiy J.C."/>
        </authorList>
    </citation>
    <scope>NUCLEOTIDE SEQUENCE [LARGE SCALE GENOMIC DNA]</scope>
    <source>
        <strain evidence="2">JCA_2017</strain>
    </source>
</reference>